<dbReference type="EMBL" id="OU466859">
    <property type="protein sequence ID" value="CAH2051771.1"/>
    <property type="molecule type" value="Genomic_DNA"/>
</dbReference>
<gene>
    <name evidence="4" type="ORF">TAV2_LOCUS9977</name>
</gene>
<keyword evidence="1" id="KW-0433">Leucine-rich repeat</keyword>
<sequence>MGQEMLTSTLVLNKMRKLVSLPQIPGSLLFVDAMNCKSLGILDCSFSNPRIDLNFRNCFKLNQEARNLIIQASTRGDVVLPGGEVPAYFAFRSSRSSLHVKLNEKSLRKSTQFRACILLVNGAKFCDLFSLECRVTSKQNARTACITKEHFPGQIFSEHLYIFNVEAEEVTSTELYFVFDLSLMMQPGPINICIKECGILQL</sequence>
<organism evidence="4 5">
    <name type="scientific">Thlaspi arvense</name>
    <name type="common">Field penny-cress</name>
    <dbReference type="NCBI Taxonomy" id="13288"/>
    <lineage>
        <taxon>Eukaryota</taxon>
        <taxon>Viridiplantae</taxon>
        <taxon>Streptophyta</taxon>
        <taxon>Embryophyta</taxon>
        <taxon>Tracheophyta</taxon>
        <taxon>Spermatophyta</taxon>
        <taxon>Magnoliopsida</taxon>
        <taxon>eudicotyledons</taxon>
        <taxon>Gunneridae</taxon>
        <taxon>Pentapetalae</taxon>
        <taxon>rosids</taxon>
        <taxon>malvids</taxon>
        <taxon>Brassicales</taxon>
        <taxon>Brassicaceae</taxon>
        <taxon>Thlaspideae</taxon>
        <taxon>Thlaspi</taxon>
    </lineage>
</organism>
<dbReference type="Pfam" id="PF20160">
    <property type="entry name" value="C-JID"/>
    <property type="match status" value="1"/>
</dbReference>
<dbReference type="InterPro" id="IPR045344">
    <property type="entry name" value="C-JID"/>
</dbReference>
<evidence type="ECO:0000256" key="2">
    <source>
        <dbReference type="ARBA" id="ARBA00022737"/>
    </source>
</evidence>
<evidence type="ECO:0000313" key="5">
    <source>
        <dbReference type="Proteomes" id="UP000836841"/>
    </source>
</evidence>
<dbReference type="AlphaFoldDB" id="A0AAU9S0J0"/>
<evidence type="ECO:0000313" key="4">
    <source>
        <dbReference type="EMBL" id="CAH2051771.1"/>
    </source>
</evidence>
<evidence type="ECO:0000259" key="3">
    <source>
        <dbReference type="Pfam" id="PF20160"/>
    </source>
</evidence>
<protein>
    <recommendedName>
        <fullName evidence="3">C-JID domain-containing protein</fullName>
    </recommendedName>
</protein>
<keyword evidence="2" id="KW-0677">Repeat</keyword>
<keyword evidence="5" id="KW-1185">Reference proteome</keyword>
<evidence type="ECO:0000256" key="1">
    <source>
        <dbReference type="ARBA" id="ARBA00022614"/>
    </source>
</evidence>
<dbReference type="Proteomes" id="UP000836841">
    <property type="component" value="Chromosome 3"/>
</dbReference>
<name>A0AAU9S0J0_THLAR</name>
<accession>A0AAU9S0J0</accession>
<proteinExistence type="predicted"/>
<reference evidence="4 5" key="1">
    <citation type="submission" date="2022-03" db="EMBL/GenBank/DDBJ databases">
        <authorList>
            <person name="Nunn A."/>
            <person name="Chopra R."/>
            <person name="Nunn A."/>
            <person name="Contreras Garrido A."/>
        </authorList>
    </citation>
    <scope>NUCLEOTIDE SEQUENCE [LARGE SCALE GENOMIC DNA]</scope>
</reference>
<feature type="domain" description="C-JID" evidence="3">
    <location>
        <begin position="80"/>
        <end position="153"/>
    </location>
</feature>